<evidence type="ECO:0000256" key="1">
    <source>
        <dbReference type="SAM" id="Phobius"/>
    </source>
</evidence>
<dbReference type="OrthoDB" id="8774535at2"/>
<sequence length="183" mass="19001">MTAPAAGRRASVALVVPLVAGAVVSVALGVYGSLHTPTGVAVNVAGFSGPQAVKAWLATVVVVLALVQLGSALAMYGKFGGGAPAWVAPVHRWSGRLAFLVSIPVAMHCLYALGFQAFDTRVLLHSLLGCFFYGVFVAKMLLLRKDGAPGWSLPLVGGLAFTALVGLWLSASLWFFTRSGLTF</sequence>
<dbReference type="HOGENOM" id="CLU_1459820_0_0_11"/>
<dbReference type="AlphaFoldDB" id="A0A0H3D5T8"/>
<dbReference type="GeneID" id="92871936"/>
<keyword evidence="1" id="KW-0812">Transmembrane</keyword>
<feature type="transmembrane region" description="Helical" evidence="1">
    <location>
        <begin position="124"/>
        <end position="143"/>
    </location>
</feature>
<dbReference type="PATRIC" id="fig|749927.5.peg.4350"/>
<dbReference type="Pfam" id="PF20139">
    <property type="entry name" value="DUF6529"/>
    <property type="match status" value="1"/>
</dbReference>
<dbReference type="eggNOG" id="ENOG5031W90">
    <property type="taxonomic scope" value="Bacteria"/>
</dbReference>
<evidence type="ECO:0008006" key="4">
    <source>
        <dbReference type="Google" id="ProtNLM"/>
    </source>
</evidence>
<name>A0A0H3D5T8_AMYMU</name>
<dbReference type="EMBL" id="CP002000">
    <property type="protein sequence ID" value="ADJ45981.1"/>
    <property type="molecule type" value="Genomic_DNA"/>
</dbReference>
<proteinExistence type="predicted"/>
<feature type="transmembrane region" description="Helical" evidence="1">
    <location>
        <begin position="54"/>
        <end position="76"/>
    </location>
</feature>
<feature type="transmembrane region" description="Helical" evidence="1">
    <location>
        <begin position="155"/>
        <end position="176"/>
    </location>
</feature>
<evidence type="ECO:0000313" key="2">
    <source>
        <dbReference type="EMBL" id="ADJ45981.1"/>
    </source>
</evidence>
<dbReference type="RefSeq" id="WP_013226053.1">
    <property type="nucleotide sequence ID" value="NC_014318.1"/>
</dbReference>
<gene>
    <name evidence="2" type="ordered locus">AMED_4206</name>
</gene>
<accession>A0A0H3D5T8</accession>
<feature type="transmembrane region" description="Helical" evidence="1">
    <location>
        <begin position="12"/>
        <end position="34"/>
    </location>
</feature>
<evidence type="ECO:0000313" key="3">
    <source>
        <dbReference type="Proteomes" id="UP000000328"/>
    </source>
</evidence>
<keyword evidence="1" id="KW-0472">Membrane</keyword>
<dbReference type="Proteomes" id="UP000000328">
    <property type="component" value="Chromosome"/>
</dbReference>
<organism evidence="2 3">
    <name type="scientific">Amycolatopsis mediterranei (strain U-32)</name>
    <dbReference type="NCBI Taxonomy" id="749927"/>
    <lineage>
        <taxon>Bacteria</taxon>
        <taxon>Bacillati</taxon>
        <taxon>Actinomycetota</taxon>
        <taxon>Actinomycetes</taxon>
        <taxon>Pseudonocardiales</taxon>
        <taxon>Pseudonocardiaceae</taxon>
        <taxon>Amycolatopsis</taxon>
    </lineage>
</organism>
<dbReference type="InterPro" id="IPR045382">
    <property type="entry name" value="DUF6529"/>
</dbReference>
<feature type="transmembrane region" description="Helical" evidence="1">
    <location>
        <begin position="97"/>
        <end position="118"/>
    </location>
</feature>
<protein>
    <recommendedName>
        <fullName evidence="4">Integral membrane protein</fullName>
    </recommendedName>
</protein>
<dbReference type="KEGG" id="amd:AMED_4206"/>
<reference evidence="2 3" key="1">
    <citation type="journal article" date="2010" name="Cell Res.">
        <title>Complete genome sequence of the rifamycin SV-producing Amycolatopsis mediterranei U32 revealed its genetic characteristics in phylogeny and metabolism.</title>
        <authorList>
            <person name="Zhao W."/>
            <person name="Zhong Y."/>
            <person name="Yuan H."/>
            <person name="Wang J."/>
            <person name="Zheng H."/>
            <person name="Wang Y."/>
            <person name="Cen X."/>
            <person name="Xu F."/>
            <person name="Bai J."/>
            <person name="Han X."/>
            <person name="Lu G."/>
            <person name="Zhu Y."/>
            <person name="Shao Z."/>
            <person name="Yan H."/>
            <person name="Li C."/>
            <person name="Peng N."/>
            <person name="Zhang Z."/>
            <person name="Zhang Y."/>
            <person name="Lin W."/>
            <person name="Fan Y."/>
            <person name="Qin Z."/>
            <person name="Hu Y."/>
            <person name="Zhu B."/>
            <person name="Wang S."/>
            <person name="Ding X."/>
            <person name="Zhao G.P."/>
        </authorList>
    </citation>
    <scope>NUCLEOTIDE SEQUENCE [LARGE SCALE GENOMIC DNA]</scope>
    <source>
        <strain evidence="3">U-32</strain>
    </source>
</reference>
<keyword evidence="1" id="KW-1133">Transmembrane helix</keyword>